<keyword evidence="3" id="KW-1185">Reference proteome</keyword>
<sequence>MVGAAQYLDDEIDWVLSAVVGKKKQSYIQTHFHEKFGRHLNHNQIRYIKNKYGKDPRFNSPLVNARPPRVAVSPKPGGLAEKKDEGEQDDEDEVNLGVFSRAGPSSTNKVGERRRELRDEAATATLSTRMKRKKSVDESSDLGERLVKRITGSQRADSQRETTATPEPGSRAAQSKQQPPLQQWKSSSRAAGLQQSSAMRIPSSSPLALSLADNYFDTLQTGDRGNLPAQQPPDALQFLQTSDHWIAPVPRGTCTAGNAASFPSASDNGAPDAYMSIYPALPTTTTMEDLYRPIDQAGSIMSQMPVTAQYQLQMPSNQQTTFSASHFPPALPDLAPPPFQHYLEQQQLQHPSQLIRSGHHQQYHVEASIVQSFPQMAVSETQATPNLGSNNLSVKPYQQIPTFQGLPAETPSSQHMTSLPILTNWSQMTPPSPYDLPTFTPIISPQSVDFPFPNAQFSVSAALNTSLPDMQPHHHAHPPTSFEQPQQLYIDTQLHPDDLAGTIDPLVLFDRHGEFSAAAVAPQLNILSSSAPANIGEGHGD</sequence>
<protein>
    <recommendedName>
        <fullName evidence="4">Clr5 domain-containing protein</fullName>
    </recommendedName>
</protein>
<evidence type="ECO:0008006" key="4">
    <source>
        <dbReference type="Google" id="ProtNLM"/>
    </source>
</evidence>
<gene>
    <name evidence="2" type="ORF">M440DRAFT_1375543</name>
</gene>
<feature type="compositionally biased region" description="Polar residues" evidence="1">
    <location>
        <begin position="172"/>
        <end position="198"/>
    </location>
</feature>
<organism evidence="2 3">
    <name type="scientific">Trichoderma longibrachiatum ATCC 18648</name>
    <dbReference type="NCBI Taxonomy" id="983965"/>
    <lineage>
        <taxon>Eukaryota</taxon>
        <taxon>Fungi</taxon>
        <taxon>Dikarya</taxon>
        <taxon>Ascomycota</taxon>
        <taxon>Pezizomycotina</taxon>
        <taxon>Sordariomycetes</taxon>
        <taxon>Hypocreomycetidae</taxon>
        <taxon>Hypocreales</taxon>
        <taxon>Hypocreaceae</taxon>
        <taxon>Trichoderma</taxon>
    </lineage>
</organism>
<dbReference type="EMBL" id="KZ679130">
    <property type="protein sequence ID" value="PTB77900.1"/>
    <property type="molecule type" value="Genomic_DNA"/>
</dbReference>
<evidence type="ECO:0000313" key="2">
    <source>
        <dbReference type="EMBL" id="PTB77900.1"/>
    </source>
</evidence>
<dbReference type="STRING" id="983965.A0A2T4C8K6"/>
<dbReference type="AlphaFoldDB" id="A0A2T4C8K6"/>
<feature type="region of interest" description="Disordered" evidence="1">
    <location>
        <begin position="58"/>
        <end position="202"/>
    </location>
</feature>
<dbReference type="Proteomes" id="UP000240760">
    <property type="component" value="Unassembled WGS sequence"/>
</dbReference>
<name>A0A2T4C8K6_TRILO</name>
<accession>A0A2T4C8K6</accession>
<feature type="compositionally biased region" description="Polar residues" evidence="1">
    <location>
        <begin position="151"/>
        <end position="165"/>
    </location>
</feature>
<reference evidence="2 3" key="1">
    <citation type="submission" date="2016-07" db="EMBL/GenBank/DDBJ databases">
        <title>Multiple horizontal gene transfer events from other fungi enriched the ability of initially mycotrophic Trichoderma (Ascomycota) to feed on dead plant biomass.</title>
        <authorList>
            <consortium name="DOE Joint Genome Institute"/>
            <person name="Aerts A."/>
            <person name="Atanasova L."/>
            <person name="Chenthamara K."/>
            <person name="Zhang J."/>
            <person name="Grujic M."/>
            <person name="Henrissat B."/>
            <person name="Kuo A."/>
            <person name="Salamov A."/>
            <person name="Lipzen A."/>
            <person name="Labutti K."/>
            <person name="Barry K."/>
            <person name="Miao Y."/>
            <person name="Rahimi M.J."/>
            <person name="Shen Q."/>
            <person name="Grigoriev I.V."/>
            <person name="Kubicek C.P."/>
            <person name="Druzhinina I.S."/>
        </authorList>
    </citation>
    <scope>NUCLEOTIDE SEQUENCE [LARGE SCALE GENOMIC DNA]</scope>
    <source>
        <strain evidence="2 3">ATCC 18648</strain>
    </source>
</reference>
<evidence type="ECO:0000256" key="1">
    <source>
        <dbReference type="SAM" id="MobiDB-lite"/>
    </source>
</evidence>
<dbReference type="OrthoDB" id="4736382at2759"/>
<feature type="compositionally biased region" description="Basic and acidic residues" evidence="1">
    <location>
        <begin position="110"/>
        <end position="121"/>
    </location>
</feature>
<proteinExistence type="predicted"/>
<evidence type="ECO:0000313" key="3">
    <source>
        <dbReference type="Proteomes" id="UP000240760"/>
    </source>
</evidence>